<dbReference type="Proteomes" id="UP000005737">
    <property type="component" value="Unassembled WGS sequence"/>
</dbReference>
<dbReference type="RefSeq" id="WP_002774885.1">
    <property type="nucleotide sequence ID" value="NZ_JH597773.1"/>
</dbReference>
<accession>H2CL71</accession>
<organism evidence="2 3">
    <name type="scientific">Leptonema illini DSM 21528</name>
    <dbReference type="NCBI Taxonomy" id="929563"/>
    <lineage>
        <taxon>Bacteria</taxon>
        <taxon>Pseudomonadati</taxon>
        <taxon>Spirochaetota</taxon>
        <taxon>Spirochaetia</taxon>
        <taxon>Leptospirales</taxon>
        <taxon>Leptospiraceae</taxon>
        <taxon>Leptonema</taxon>
    </lineage>
</organism>
<evidence type="ECO:0000259" key="1">
    <source>
        <dbReference type="Pfam" id="PF04865"/>
    </source>
</evidence>
<reference evidence="2 3" key="1">
    <citation type="submission" date="2011-10" db="EMBL/GenBank/DDBJ databases">
        <title>The Improved High-Quality Draft genome of Leptonema illini DSM 21528.</title>
        <authorList>
            <consortium name="US DOE Joint Genome Institute (JGI-PGF)"/>
            <person name="Lucas S."/>
            <person name="Copeland A."/>
            <person name="Lapidus A."/>
            <person name="Glavina del Rio T."/>
            <person name="Dalin E."/>
            <person name="Tice H."/>
            <person name="Bruce D."/>
            <person name="Goodwin L."/>
            <person name="Pitluck S."/>
            <person name="Peters L."/>
            <person name="Mikhailova N."/>
            <person name="Held B."/>
            <person name="Kyrpides N."/>
            <person name="Mavromatis K."/>
            <person name="Ivanova N."/>
            <person name="Markowitz V."/>
            <person name="Cheng J.-F."/>
            <person name="Hugenholtz P."/>
            <person name="Woyke T."/>
            <person name="Wu D."/>
            <person name="Gronow S."/>
            <person name="Wellnitz S."/>
            <person name="Brambilla E.-M."/>
            <person name="Klenk H.-P."/>
            <person name="Eisen J.A."/>
        </authorList>
    </citation>
    <scope>NUCLEOTIDE SEQUENCE [LARGE SCALE GENOMIC DNA]</scope>
    <source>
        <strain evidence="2 3">DSM 21528</strain>
    </source>
</reference>
<dbReference type="InterPro" id="IPR006949">
    <property type="entry name" value="Barrel_Baseplate_J-like"/>
</dbReference>
<protein>
    <recommendedName>
        <fullName evidence="1">Baseplate protein J-like barrel domain-containing protein</fullName>
    </recommendedName>
</protein>
<keyword evidence="3" id="KW-1185">Reference proteome</keyword>
<evidence type="ECO:0000313" key="3">
    <source>
        <dbReference type="Proteomes" id="UP000005737"/>
    </source>
</evidence>
<dbReference type="STRING" id="183.GCA_002009735_02098"/>
<evidence type="ECO:0000313" key="2">
    <source>
        <dbReference type="EMBL" id="EHQ08322.1"/>
    </source>
</evidence>
<name>H2CL71_9LEPT</name>
<dbReference type="AlphaFoldDB" id="H2CL71"/>
<dbReference type="HOGENOM" id="CLU_735271_0_0_12"/>
<dbReference type="EMBL" id="JH597773">
    <property type="protein sequence ID" value="EHQ08322.1"/>
    <property type="molecule type" value="Genomic_DNA"/>
</dbReference>
<proteinExistence type="predicted"/>
<sequence>MIPFPSKDEVYNEIVTILKAAQDVNGKLLFRSHRFSPLSRTGTIIRALSMGVYLFIDTILYKLLKAIHPHTSEEEELHEHLAARGMEWKKAQAARHTVRIGSSEPITADIPIGQGQIVATAGEGAVRFRSLESITVPADTAADSRGYYTVETIVECLESGIIGNVAADAISVIESGPSGIDVVYNPDVDPVTSGAPRETINQARERIRTYDAAAGTMWLPDWYRTKAESHPNVARAIFKSSRDIGIPGAVKLWLLALSGTVTPSEQAEILAMFESDENDPGAVARVLLENFTPVAVDRIIQVQFQDAASIPAQEILDEIFDRYFSGLTEGENYIEADIKALYLALPRTVRVLCNPPGDVVVAAGQVAVAGDYEVRGEVYVA</sequence>
<dbReference type="Pfam" id="PF04865">
    <property type="entry name" value="Baseplate_J"/>
    <property type="match status" value="1"/>
</dbReference>
<gene>
    <name evidence="2" type="ORF">Lepil_3665</name>
</gene>
<feature type="domain" description="Baseplate protein J-like barrel" evidence="1">
    <location>
        <begin position="108"/>
        <end position="187"/>
    </location>
</feature>